<dbReference type="PANTHER" id="PTHR42702">
    <property type="entry name" value="NUCLEOTIDE PYROPHOSPHOHYDROLASE"/>
    <property type="match status" value="1"/>
</dbReference>
<evidence type="ECO:0000259" key="1">
    <source>
        <dbReference type="Pfam" id="PF03819"/>
    </source>
</evidence>
<dbReference type="EMBL" id="MFUP01000016">
    <property type="protein sequence ID" value="OGI87024.1"/>
    <property type="molecule type" value="Genomic_DNA"/>
</dbReference>
<gene>
    <name evidence="2" type="ORF">A2995_00440</name>
</gene>
<dbReference type="Pfam" id="PF03819">
    <property type="entry name" value="MazG"/>
    <property type="match status" value="1"/>
</dbReference>
<name>A0A1F6WZ21_9BACT</name>
<reference evidence="2 3" key="1">
    <citation type="journal article" date="2016" name="Nat. Commun.">
        <title>Thousands of microbial genomes shed light on interconnected biogeochemical processes in an aquifer system.</title>
        <authorList>
            <person name="Anantharaman K."/>
            <person name="Brown C.T."/>
            <person name="Hug L.A."/>
            <person name="Sharon I."/>
            <person name="Castelle C.J."/>
            <person name="Probst A.J."/>
            <person name="Thomas B.C."/>
            <person name="Singh A."/>
            <person name="Wilkins M.J."/>
            <person name="Karaoz U."/>
            <person name="Brodie E.L."/>
            <person name="Williams K.H."/>
            <person name="Hubbard S.S."/>
            <person name="Banfield J.F."/>
        </authorList>
    </citation>
    <scope>NUCLEOTIDE SEQUENCE [LARGE SCALE GENOMIC DNA]</scope>
</reference>
<evidence type="ECO:0000313" key="3">
    <source>
        <dbReference type="Proteomes" id="UP000185809"/>
    </source>
</evidence>
<proteinExistence type="predicted"/>
<organism evidence="2 3">
    <name type="scientific">Candidatus Nomurabacteria bacterium RIFCSPLOWO2_01_FULL_33_24</name>
    <dbReference type="NCBI Taxonomy" id="1801765"/>
    <lineage>
        <taxon>Bacteria</taxon>
        <taxon>Candidatus Nomuraibacteriota</taxon>
    </lineage>
</organism>
<evidence type="ECO:0000313" key="2">
    <source>
        <dbReference type="EMBL" id="OGI87024.1"/>
    </source>
</evidence>
<sequence>MLKFDENQSLSQFQDFVNKIYGLPDDRLYSIWDLLTQQQRFAMRALKGIRKGDKEKLKTNLLISFSWLMAIANRLHIDLEEEVWRRFPAMCSYCGSSSCFCKKIKPSERQKVKIDSSLKPQNLIQSQKMFSVIYPPEGRTLAEAGVHLAEEMGEVSEAIHNFLGQHIQKQFDEIKLEMADYVSCVMGIANSAEINVARELSKIFYENCHICHKLPCACNFNSVASIKT</sequence>
<dbReference type="PANTHER" id="PTHR42702:SF1">
    <property type="entry name" value="REGULATORY PROTEIN FOR BETA-LACTAMASE"/>
    <property type="match status" value="1"/>
</dbReference>
<accession>A0A1F6WZ21</accession>
<protein>
    <recommendedName>
        <fullName evidence="1">NTP pyrophosphohydrolase MazG-like domain-containing protein</fullName>
    </recommendedName>
</protein>
<dbReference type="Proteomes" id="UP000185809">
    <property type="component" value="Unassembled WGS sequence"/>
</dbReference>
<dbReference type="InterPro" id="IPR004518">
    <property type="entry name" value="MazG-like_dom"/>
</dbReference>
<comment type="caution">
    <text evidence="2">The sequence shown here is derived from an EMBL/GenBank/DDBJ whole genome shotgun (WGS) entry which is preliminary data.</text>
</comment>
<feature type="domain" description="NTP pyrophosphohydrolase MazG-like" evidence="1">
    <location>
        <begin position="147"/>
        <end position="208"/>
    </location>
</feature>
<dbReference type="AlphaFoldDB" id="A0A1F6WZ21"/>
<dbReference type="SUPFAM" id="SSF101386">
    <property type="entry name" value="all-alpha NTP pyrophosphatases"/>
    <property type="match status" value="1"/>
</dbReference>
<dbReference type="Gene3D" id="1.10.287.1080">
    <property type="entry name" value="MazG-like"/>
    <property type="match status" value="2"/>
</dbReference>